<keyword evidence="5" id="KW-1185">Reference proteome</keyword>
<protein>
    <submittedName>
        <fullName evidence="4">Glyoxylate/hydroxypyruvate reductase A</fullName>
    </submittedName>
</protein>
<sequence>MTILFASAVDRADDYRQAMAARLPDLGFRIHPDVGPADAIQYALVWSPPPGLLASLPNLRAVFNLGAGVDAILAARDAVPASVPVVRLADAGMAPQMVEWVLHGVLHFQRRFDDYAREQAAGRWTRLPVRPAPRTTVGLMGLGVLGGAVARVLVSLGYAVRGWSRRPKTVPGVETFHGTDGLAPFLAETEILVCLVPLTDETRGLLNAETLRRLPAGAAVINAARGAHIVDADLLALLDAGHLRGAQLDVFEPEPLPNDHPFWRHPRVRLTPHIAAVTKVEPTCDQIADTIRRLERGEPLAHQVDRHAGY</sequence>
<gene>
    <name evidence="4" type="ORF">F1188_03295</name>
</gene>
<evidence type="ECO:0000259" key="3">
    <source>
        <dbReference type="Pfam" id="PF02826"/>
    </source>
</evidence>
<dbReference type="GO" id="GO:0016491">
    <property type="term" value="F:oxidoreductase activity"/>
    <property type="evidence" value="ECO:0007669"/>
    <property type="project" value="UniProtKB-KW"/>
</dbReference>
<proteinExistence type="predicted"/>
<evidence type="ECO:0000256" key="2">
    <source>
        <dbReference type="ARBA" id="ARBA00023027"/>
    </source>
</evidence>
<dbReference type="AlphaFoldDB" id="A0A5M6IF97"/>
<dbReference type="Proteomes" id="UP000324065">
    <property type="component" value="Unassembled WGS sequence"/>
</dbReference>
<reference evidence="4 5" key="1">
    <citation type="submission" date="2019-09" db="EMBL/GenBank/DDBJ databases">
        <title>Genome sequence of Roseospira marina, one of the more divergent members of the non-sulfur purple photosynthetic bacterial family, the Rhodospirillaceae.</title>
        <authorList>
            <person name="Meyer T."/>
            <person name="Kyndt J."/>
        </authorList>
    </citation>
    <scope>NUCLEOTIDE SEQUENCE [LARGE SCALE GENOMIC DNA]</scope>
    <source>
        <strain evidence="4 5">DSM 15113</strain>
    </source>
</reference>
<dbReference type="CDD" id="cd12164">
    <property type="entry name" value="GDH_like_2"/>
    <property type="match status" value="1"/>
</dbReference>
<evidence type="ECO:0000313" key="4">
    <source>
        <dbReference type="EMBL" id="KAA5606951.1"/>
    </source>
</evidence>
<dbReference type="EMBL" id="VWPJ01000002">
    <property type="protein sequence ID" value="KAA5606951.1"/>
    <property type="molecule type" value="Genomic_DNA"/>
</dbReference>
<dbReference type="InterPro" id="IPR036291">
    <property type="entry name" value="NAD(P)-bd_dom_sf"/>
</dbReference>
<organism evidence="4 5">
    <name type="scientific">Roseospira marina</name>
    <dbReference type="NCBI Taxonomy" id="140057"/>
    <lineage>
        <taxon>Bacteria</taxon>
        <taxon>Pseudomonadati</taxon>
        <taxon>Pseudomonadota</taxon>
        <taxon>Alphaproteobacteria</taxon>
        <taxon>Rhodospirillales</taxon>
        <taxon>Rhodospirillaceae</taxon>
        <taxon>Roseospira</taxon>
    </lineage>
</organism>
<keyword evidence="1" id="KW-0560">Oxidoreductase</keyword>
<keyword evidence="2" id="KW-0520">NAD</keyword>
<dbReference type="Gene3D" id="3.40.50.720">
    <property type="entry name" value="NAD(P)-binding Rossmann-like Domain"/>
    <property type="match status" value="2"/>
</dbReference>
<feature type="domain" description="D-isomer specific 2-hydroxyacid dehydrogenase NAD-binding" evidence="3">
    <location>
        <begin position="105"/>
        <end position="275"/>
    </location>
</feature>
<dbReference type="RefSeq" id="WP_150060962.1">
    <property type="nucleotide sequence ID" value="NZ_JACHII010000003.1"/>
</dbReference>
<dbReference type="InterPro" id="IPR006140">
    <property type="entry name" value="D-isomer_DH_NAD-bd"/>
</dbReference>
<dbReference type="PANTHER" id="PTHR43333">
    <property type="entry name" value="2-HACID_DH_C DOMAIN-CONTAINING PROTEIN"/>
    <property type="match status" value="1"/>
</dbReference>
<dbReference type="Pfam" id="PF02826">
    <property type="entry name" value="2-Hacid_dh_C"/>
    <property type="match status" value="1"/>
</dbReference>
<keyword evidence="4" id="KW-0670">Pyruvate</keyword>
<name>A0A5M6IF97_9PROT</name>
<dbReference type="OrthoDB" id="9787219at2"/>
<dbReference type="GO" id="GO:0051287">
    <property type="term" value="F:NAD binding"/>
    <property type="evidence" value="ECO:0007669"/>
    <property type="project" value="InterPro"/>
</dbReference>
<dbReference type="SUPFAM" id="SSF52283">
    <property type="entry name" value="Formate/glycerate dehydrogenase catalytic domain-like"/>
    <property type="match status" value="1"/>
</dbReference>
<evidence type="ECO:0000256" key="1">
    <source>
        <dbReference type="ARBA" id="ARBA00023002"/>
    </source>
</evidence>
<dbReference type="SUPFAM" id="SSF51735">
    <property type="entry name" value="NAD(P)-binding Rossmann-fold domains"/>
    <property type="match status" value="1"/>
</dbReference>
<comment type="caution">
    <text evidence="4">The sequence shown here is derived from an EMBL/GenBank/DDBJ whole genome shotgun (WGS) entry which is preliminary data.</text>
</comment>
<accession>A0A5M6IF97</accession>
<evidence type="ECO:0000313" key="5">
    <source>
        <dbReference type="Proteomes" id="UP000324065"/>
    </source>
</evidence>
<dbReference type="PANTHER" id="PTHR43333:SF1">
    <property type="entry name" value="D-ISOMER SPECIFIC 2-HYDROXYACID DEHYDROGENASE NAD-BINDING DOMAIN-CONTAINING PROTEIN"/>
    <property type="match status" value="1"/>
</dbReference>